<proteinExistence type="inferred from homology"/>
<dbReference type="InterPro" id="IPR003593">
    <property type="entry name" value="AAA+_ATPase"/>
</dbReference>
<keyword evidence="3" id="KW-0547">Nucleotide-binding</keyword>
<dbReference type="Gene3D" id="3.40.50.300">
    <property type="entry name" value="P-loop containing nucleotide triphosphate hydrolases"/>
    <property type="match status" value="1"/>
</dbReference>
<feature type="compositionally biased region" description="Low complexity" evidence="5">
    <location>
        <begin position="319"/>
        <end position="332"/>
    </location>
</feature>
<dbReference type="GO" id="GO:0016887">
    <property type="term" value="F:ATP hydrolysis activity"/>
    <property type="evidence" value="ECO:0007669"/>
    <property type="project" value="InterPro"/>
</dbReference>
<dbReference type="InterPro" id="IPR003439">
    <property type="entry name" value="ABC_transporter-like_ATP-bd"/>
</dbReference>
<dbReference type="EMBL" id="CAFBMK010000413">
    <property type="protein sequence ID" value="CAB4956744.1"/>
    <property type="molecule type" value="Genomic_DNA"/>
</dbReference>
<comment type="similarity">
    <text evidence="1">Belongs to the ABC transporter superfamily.</text>
</comment>
<feature type="domain" description="ABC transporter" evidence="6">
    <location>
        <begin position="5"/>
        <end position="232"/>
    </location>
</feature>
<dbReference type="SUPFAM" id="SSF52540">
    <property type="entry name" value="P-loop containing nucleoside triphosphate hydrolases"/>
    <property type="match status" value="1"/>
</dbReference>
<gene>
    <name evidence="7" type="ORF">UFOPK3564_03802</name>
</gene>
<feature type="region of interest" description="Disordered" evidence="5">
    <location>
        <begin position="305"/>
        <end position="332"/>
    </location>
</feature>
<reference evidence="7" key="1">
    <citation type="submission" date="2020-05" db="EMBL/GenBank/DDBJ databases">
        <authorList>
            <person name="Chiriac C."/>
            <person name="Salcher M."/>
            <person name="Ghai R."/>
            <person name="Kavagutti S V."/>
        </authorList>
    </citation>
    <scope>NUCLEOTIDE SEQUENCE</scope>
</reference>
<dbReference type="PROSITE" id="PS50893">
    <property type="entry name" value="ABC_TRANSPORTER_2"/>
    <property type="match status" value="1"/>
</dbReference>
<evidence type="ECO:0000256" key="3">
    <source>
        <dbReference type="ARBA" id="ARBA00022741"/>
    </source>
</evidence>
<dbReference type="PANTHER" id="PTHR43335">
    <property type="entry name" value="ABC TRANSPORTER, ATP-BINDING PROTEIN"/>
    <property type="match status" value="1"/>
</dbReference>
<sequence length="332" mass="35314">MEPVISLNNVTKRFGQNVAVDSVTIDVPRGQCFAWLGPNGCGKTTLIRMVLGLARATSGSILVRGLSVPGETQQALARVGAIVEEPRFYPYLSGQKNLEIWAAHQGADAARQIAPSLDRVGLTSRKDDKVGGYSLGMRQRLGVARALLNDPELLVLDEPTNGLDPAGLQEFRGMIQELVREGRSVFISSHILSEVEHMADHLAIIEKGRVLTHGSLDDLKRGGSHAIAVRTDDVAAAEPLLRALPFALDVVRKGPDTLDVKVQAIEDAMLLQTGRELFAAGVGVIELRKEGETLERRFLELTGGQAGELGGKMGGVTPGGPSTPAPSSEPGA</sequence>
<dbReference type="InterPro" id="IPR017871">
    <property type="entry name" value="ABC_transporter-like_CS"/>
</dbReference>
<protein>
    <submittedName>
        <fullName evidence="7">Unannotated protein</fullName>
    </submittedName>
</protein>
<keyword evidence="2" id="KW-0813">Transport</keyword>
<evidence type="ECO:0000256" key="4">
    <source>
        <dbReference type="ARBA" id="ARBA00022840"/>
    </source>
</evidence>
<dbReference type="SMART" id="SM00382">
    <property type="entry name" value="AAA"/>
    <property type="match status" value="1"/>
</dbReference>
<evidence type="ECO:0000256" key="1">
    <source>
        <dbReference type="ARBA" id="ARBA00005417"/>
    </source>
</evidence>
<dbReference type="PANTHER" id="PTHR43335:SF4">
    <property type="entry name" value="ABC TRANSPORTER, ATP-BINDING PROTEIN"/>
    <property type="match status" value="1"/>
</dbReference>
<evidence type="ECO:0000313" key="7">
    <source>
        <dbReference type="EMBL" id="CAB4956744.1"/>
    </source>
</evidence>
<accession>A0A6J7KSQ7</accession>
<evidence type="ECO:0000256" key="5">
    <source>
        <dbReference type="SAM" id="MobiDB-lite"/>
    </source>
</evidence>
<dbReference type="GO" id="GO:0005524">
    <property type="term" value="F:ATP binding"/>
    <property type="evidence" value="ECO:0007669"/>
    <property type="project" value="UniProtKB-KW"/>
</dbReference>
<evidence type="ECO:0000256" key="2">
    <source>
        <dbReference type="ARBA" id="ARBA00022448"/>
    </source>
</evidence>
<feature type="compositionally biased region" description="Gly residues" evidence="5">
    <location>
        <begin position="305"/>
        <end position="318"/>
    </location>
</feature>
<dbReference type="AlphaFoldDB" id="A0A6J7KSQ7"/>
<name>A0A6J7KSQ7_9ZZZZ</name>
<evidence type="ECO:0000259" key="6">
    <source>
        <dbReference type="PROSITE" id="PS50893"/>
    </source>
</evidence>
<dbReference type="Pfam" id="PF00005">
    <property type="entry name" value="ABC_tran"/>
    <property type="match status" value="1"/>
</dbReference>
<dbReference type="PROSITE" id="PS00211">
    <property type="entry name" value="ABC_TRANSPORTER_1"/>
    <property type="match status" value="1"/>
</dbReference>
<keyword evidence="4" id="KW-0067">ATP-binding</keyword>
<organism evidence="7">
    <name type="scientific">freshwater metagenome</name>
    <dbReference type="NCBI Taxonomy" id="449393"/>
    <lineage>
        <taxon>unclassified sequences</taxon>
        <taxon>metagenomes</taxon>
        <taxon>ecological metagenomes</taxon>
    </lineage>
</organism>
<dbReference type="InterPro" id="IPR027417">
    <property type="entry name" value="P-loop_NTPase"/>
</dbReference>